<dbReference type="EMBL" id="CP044543">
    <property type="protein sequence ID" value="QFI75512.1"/>
    <property type="molecule type" value="Genomic_DNA"/>
</dbReference>
<feature type="domain" description="DUF6881" evidence="1">
    <location>
        <begin position="2"/>
        <end position="90"/>
    </location>
</feature>
<sequence>MTYLKVKWIHAYPNQPVLIYSELDHDRWELRKVEIFPDGRMLYADPEVEFKETGLSMEPLPSFEKIAADPEFEPEVISKAEFERIWAKATA</sequence>
<dbReference type="Proteomes" id="UP000325641">
    <property type="component" value="Chromosome"/>
</dbReference>
<dbReference type="AlphaFoldDB" id="A0A5P6PB57"/>
<gene>
    <name evidence="2" type="ORF">F8237_25830</name>
</gene>
<organism evidence="2 3">
    <name type="scientific">Bradyrhizobium betae</name>
    <dbReference type="NCBI Taxonomy" id="244734"/>
    <lineage>
        <taxon>Bacteria</taxon>
        <taxon>Pseudomonadati</taxon>
        <taxon>Pseudomonadota</taxon>
        <taxon>Alphaproteobacteria</taxon>
        <taxon>Hyphomicrobiales</taxon>
        <taxon>Nitrobacteraceae</taxon>
        <taxon>Bradyrhizobium</taxon>
    </lineage>
</organism>
<dbReference type="Pfam" id="PF21812">
    <property type="entry name" value="DUF6881"/>
    <property type="match status" value="1"/>
</dbReference>
<evidence type="ECO:0000313" key="2">
    <source>
        <dbReference type="EMBL" id="QFI75512.1"/>
    </source>
</evidence>
<protein>
    <recommendedName>
        <fullName evidence="1">DUF6881 domain-containing protein</fullName>
    </recommendedName>
</protein>
<reference evidence="3" key="1">
    <citation type="submission" date="2019-10" db="EMBL/GenBank/DDBJ databases">
        <title>Complete Genome Sequence of Bradyrhizobium betae type strain PL7HG1T.</title>
        <authorList>
            <person name="Bromfield E.S.P."/>
            <person name="Cloutier S."/>
        </authorList>
    </citation>
    <scope>NUCLEOTIDE SEQUENCE [LARGE SCALE GENOMIC DNA]</scope>
    <source>
        <strain evidence="3">PL7HG1</strain>
    </source>
</reference>
<evidence type="ECO:0000259" key="1">
    <source>
        <dbReference type="Pfam" id="PF21812"/>
    </source>
</evidence>
<name>A0A5P6PB57_9BRAD</name>
<proteinExistence type="predicted"/>
<dbReference type="InterPro" id="IPR049248">
    <property type="entry name" value="DUF6881"/>
</dbReference>
<accession>A0A5P6PB57</accession>
<dbReference type="RefSeq" id="WP_151649059.1">
    <property type="nucleotide sequence ID" value="NZ_CP044543.1"/>
</dbReference>
<evidence type="ECO:0000313" key="3">
    <source>
        <dbReference type="Proteomes" id="UP000325641"/>
    </source>
</evidence>
<dbReference type="OrthoDB" id="288554at2"/>
<dbReference type="KEGG" id="bbet:F8237_25830"/>